<evidence type="ECO:0000313" key="2">
    <source>
        <dbReference type="EMBL" id="GFS28244.1"/>
    </source>
</evidence>
<evidence type="ECO:0000313" key="4">
    <source>
        <dbReference type="Proteomes" id="UP000585474"/>
    </source>
</evidence>
<dbReference type="AlphaFoldDB" id="A0A7J0H610"/>
<reference evidence="3 4" key="1">
    <citation type="submission" date="2019-07" db="EMBL/GenBank/DDBJ databases">
        <title>De Novo Assembly of kiwifruit Actinidia rufa.</title>
        <authorList>
            <person name="Sugita-Konishi S."/>
            <person name="Sato K."/>
            <person name="Mori E."/>
            <person name="Abe Y."/>
            <person name="Kisaki G."/>
            <person name="Hamano K."/>
            <person name="Suezawa K."/>
            <person name="Otani M."/>
            <person name="Fukuda T."/>
            <person name="Manabe T."/>
            <person name="Gomi K."/>
            <person name="Tabuchi M."/>
            <person name="Akimitsu K."/>
            <person name="Kataoka I."/>
        </authorList>
    </citation>
    <scope>NUCLEOTIDE SEQUENCE [LARGE SCALE GENOMIC DNA]</scope>
    <source>
        <strain evidence="4">cv. Fuchu</strain>
        <strain evidence="3">Fuchu</strain>
    </source>
</reference>
<protein>
    <submittedName>
        <fullName evidence="3">Uncharacterized protein</fullName>
    </submittedName>
</protein>
<proteinExistence type="predicted"/>
<sequence>MPCWTLPLSALELKEAHYHPDAIDLFLQNVSFHIADGQRLSLFMDPWCGGYSLPVGPSLVPSLGRFVPSGRLRNNPEPLVCTSFFNHLPNPRLRPEGRFLD</sequence>
<evidence type="ECO:0000313" key="1">
    <source>
        <dbReference type="EMBL" id="GFS28241.1"/>
    </source>
</evidence>
<dbReference type="Proteomes" id="UP000585474">
    <property type="component" value="Unassembled WGS sequence"/>
</dbReference>
<accession>A0A7J0H610</accession>
<name>A0A7J0H610_9ERIC</name>
<dbReference type="EMBL" id="BJWL01000027">
    <property type="protein sequence ID" value="GFZ18520.1"/>
    <property type="molecule type" value="Genomic_DNA"/>
</dbReference>
<organism evidence="3 4">
    <name type="scientific">Actinidia rufa</name>
    <dbReference type="NCBI Taxonomy" id="165716"/>
    <lineage>
        <taxon>Eukaryota</taxon>
        <taxon>Viridiplantae</taxon>
        <taxon>Streptophyta</taxon>
        <taxon>Embryophyta</taxon>
        <taxon>Tracheophyta</taxon>
        <taxon>Spermatophyta</taxon>
        <taxon>Magnoliopsida</taxon>
        <taxon>eudicotyledons</taxon>
        <taxon>Gunneridae</taxon>
        <taxon>Pentapetalae</taxon>
        <taxon>asterids</taxon>
        <taxon>Ericales</taxon>
        <taxon>Actinidiaceae</taxon>
        <taxon>Actinidia</taxon>
    </lineage>
</organism>
<evidence type="ECO:0000313" key="3">
    <source>
        <dbReference type="EMBL" id="GFZ18520.1"/>
    </source>
</evidence>
<comment type="caution">
    <text evidence="3">The sequence shown here is derived from an EMBL/GenBank/DDBJ whole genome shotgun (WGS) entry which is preliminary data.</text>
</comment>
<keyword evidence="4" id="KW-1185">Reference proteome</keyword>
<dbReference type="EMBL" id="BJWL01000037">
    <property type="protein sequence ID" value="GFS28244.1"/>
    <property type="molecule type" value="Genomic_DNA"/>
</dbReference>
<dbReference type="EMBL" id="BJWL01000037">
    <property type="protein sequence ID" value="GFS28241.1"/>
    <property type="molecule type" value="Genomic_DNA"/>
</dbReference>
<gene>
    <name evidence="1" type="ORF">Acr_00g0000730</name>
    <name evidence="2" type="ORF">Acr_00g0000760</name>
    <name evidence="3" type="ORF">Acr_27g0002590</name>
</gene>